<gene>
    <name evidence="3" type="ORF">FB389_0384</name>
</gene>
<dbReference type="EMBL" id="VFNV01000001">
    <property type="protein sequence ID" value="TQK75750.1"/>
    <property type="molecule type" value="Genomic_DNA"/>
</dbReference>
<comment type="caution">
    <text evidence="3">The sequence shown here is derived from an EMBL/GenBank/DDBJ whole genome shotgun (WGS) entry which is preliminary data.</text>
</comment>
<dbReference type="InterPro" id="IPR005545">
    <property type="entry name" value="YCII"/>
</dbReference>
<sequence>MSIYAVTYAYTDNQDLLAQIRPQHRAFLGGLYAAGVLLASGPVSAPGTAGALIIVRAESPQGALDLLAGDPFLAAEAILERQAVEWNPIYGPWEAHS</sequence>
<accession>A0A542SM87</accession>
<evidence type="ECO:0000256" key="1">
    <source>
        <dbReference type="ARBA" id="ARBA00007689"/>
    </source>
</evidence>
<keyword evidence="4" id="KW-1185">Reference proteome</keyword>
<evidence type="ECO:0000313" key="3">
    <source>
        <dbReference type="EMBL" id="TQK75750.1"/>
    </source>
</evidence>
<dbReference type="PANTHER" id="PTHR37828:SF1">
    <property type="entry name" value="YCII-RELATED DOMAIN-CONTAINING PROTEIN"/>
    <property type="match status" value="1"/>
</dbReference>
<dbReference type="AlphaFoldDB" id="A0A542SM87"/>
<reference evidence="3 4" key="1">
    <citation type="submission" date="2019-06" db="EMBL/GenBank/DDBJ databases">
        <title>Sequencing the genomes of 1000 actinobacteria strains.</title>
        <authorList>
            <person name="Klenk H.-P."/>
        </authorList>
    </citation>
    <scope>NUCLEOTIDE SEQUENCE [LARGE SCALE GENOMIC DNA]</scope>
    <source>
        <strain evidence="3 4">DSM 10596</strain>
    </source>
</reference>
<comment type="similarity">
    <text evidence="1">Belongs to the YciI family.</text>
</comment>
<proteinExistence type="inferred from homology"/>
<dbReference type="RefSeq" id="WP_142111112.1">
    <property type="nucleotide sequence ID" value="NZ_BAAATB010000008.1"/>
</dbReference>
<dbReference type="SUPFAM" id="SSF54909">
    <property type="entry name" value="Dimeric alpha+beta barrel"/>
    <property type="match status" value="1"/>
</dbReference>
<dbReference type="Proteomes" id="UP000316181">
    <property type="component" value="Unassembled WGS sequence"/>
</dbReference>
<dbReference type="InterPro" id="IPR011008">
    <property type="entry name" value="Dimeric_a/b-barrel"/>
</dbReference>
<feature type="domain" description="YCII-related" evidence="2">
    <location>
        <begin position="7"/>
        <end position="87"/>
    </location>
</feature>
<evidence type="ECO:0000259" key="2">
    <source>
        <dbReference type="Pfam" id="PF03795"/>
    </source>
</evidence>
<name>A0A542SM87_9MICO</name>
<evidence type="ECO:0000313" key="4">
    <source>
        <dbReference type="Proteomes" id="UP000316181"/>
    </source>
</evidence>
<dbReference type="PANTHER" id="PTHR37828">
    <property type="entry name" value="GSR2449 PROTEIN"/>
    <property type="match status" value="1"/>
</dbReference>
<organism evidence="3 4">
    <name type="scientific">Rarobacter incanus</name>
    <dbReference type="NCBI Taxonomy" id="153494"/>
    <lineage>
        <taxon>Bacteria</taxon>
        <taxon>Bacillati</taxon>
        <taxon>Actinomycetota</taxon>
        <taxon>Actinomycetes</taxon>
        <taxon>Micrococcales</taxon>
        <taxon>Rarobacteraceae</taxon>
        <taxon>Rarobacter</taxon>
    </lineage>
</organism>
<protein>
    <recommendedName>
        <fullName evidence="2">YCII-related domain-containing protein</fullName>
    </recommendedName>
</protein>
<dbReference type="OrthoDB" id="8968203at2"/>
<dbReference type="Gene3D" id="3.30.70.1060">
    <property type="entry name" value="Dimeric alpha+beta barrel"/>
    <property type="match status" value="1"/>
</dbReference>
<dbReference type="Pfam" id="PF03795">
    <property type="entry name" value="YCII"/>
    <property type="match status" value="1"/>
</dbReference>